<sequence length="175" mass="18566">MKKLSLITALLFAPSLAQAFPWDHDMANQISIKPQESVDGKAGGMKSFPKRSVPAPGTSTYVKDTDAADKKPNPIAADEKSVAQGKHLFEIYCSACHGAGGKGDGLVGAKLVLTPYDLTADVTKARSDGFIWGYMTFGGAIMPSYANDLSATERWHVVNYVRKTLQSGAATAAAK</sequence>
<dbReference type="Pfam" id="PF13442">
    <property type="entry name" value="Cytochrome_CBB3"/>
    <property type="match status" value="1"/>
</dbReference>
<dbReference type="AlphaFoldDB" id="A0A2Z6G9V1"/>
<evidence type="ECO:0000256" key="5">
    <source>
        <dbReference type="SAM" id="MobiDB-lite"/>
    </source>
</evidence>
<dbReference type="KEGG" id="fam:OYT1_ch0671"/>
<feature type="chain" id="PRO_5017417260" evidence="6">
    <location>
        <begin position="20"/>
        <end position="175"/>
    </location>
</feature>
<dbReference type="PANTHER" id="PTHR40394:SF2">
    <property type="entry name" value="QUINOL:CYTOCHROME C OXIDOREDUCTASE MEMBRANE PROTEIN"/>
    <property type="match status" value="1"/>
</dbReference>
<dbReference type="InterPro" id="IPR009056">
    <property type="entry name" value="Cyt_c-like_dom"/>
</dbReference>
<dbReference type="Proteomes" id="UP000033070">
    <property type="component" value="Chromosome"/>
</dbReference>
<evidence type="ECO:0000259" key="7">
    <source>
        <dbReference type="PROSITE" id="PS51007"/>
    </source>
</evidence>
<evidence type="ECO:0000313" key="8">
    <source>
        <dbReference type="EMBL" id="BBE50238.1"/>
    </source>
</evidence>
<evidence type="ECO:0000256" key="1">
    <source>
        <dbReference type="ARBA" id="ARBA00022617"/>
    </source>
</evidence>
<dbReference type="PANTHER" id="PTHR40394">
    <property type="entry name" value="LIPOPROTEIN-RELATED"/>
    <property type="match status" value="1"/>
</dbReference>
<dbReference type="Gene3D" id="1.10.760.10">
    <property type="entry name" value="Cytochrome c-like domain"/>
    <property type="match status" value="1"/>
</dbReference>
<evidence type="ECO:0000256" key="3">
    <source>
        <dbReference type="ARBA" id="ARBA00023004"/>
    </source>
</evidence>
<dbReference type="InterPro" id="IPR036909">
    <property type="entry name" value="Cyt_c-like_dom_sf"/>
</dbReference>
<keyword evidence="2 4" id="KW-0479">Metal-binding</keyword>
<dbReference type="GO" id="GO:0046872">
    <property type="term" value="F:metal ion binding"/>
    <property type="evidence" value="ECO:0007669"/>
    <property type="project" value="UniProtKB-KW"/>
</dbReference>
<keyword evidence="9" id="KW-1185">Reference proteome</keyword>
<gene>
    <name evidence="8" type="ORF">OYT1_ch0671</name>
</gene>
<reference evidence="8 9" key="1">
    <citation type="submission" date="2018-06" db="EMBL/GenBank/DDBJ databases">
        <title>OYT1 Genome Sequencing.</title>
        <authorList>
            <person name="Kato S."/>
            <person name="Itoh T."/>
            <person name="Ohkuma M."/>
        </authorList>
    </citation>
    <scope>NUCLEOTIDE SEQUENCE [LARGE SCALE GENOMIC DNA]</scope>
    <source>
        <strain evidence="8 9">OYT1</strain>
    </source>
</reference>
<dbReference type="STRING" id="1188319.OYT1_00080"/>
<proteinExistence type="predicted"/>
<dbReference type="RefSeq" id="WP_062625359.1">
    <property type="nucleotide sequence ID" value="NZ_AP018738.1"/>
</dbReference>
<dbReference type="PROSITE" id="PS51007">
    <property type="entry name" value="CYTC"/>
    <property type="match status" value="1"/>
</dbReference>
<evidence type="ECO:0000256" key="6">
    <source>
        <dbReference type="SAM" id="SignalP"/>
    </source>
</evidence>
<dbReference type="GO" id="GO:0020037">
    <property type="term" value="F:heme binding"/>
    <property type="evidence" value="ECO:0007669"/>
    <property type="project" value="InterPro"/>
</dbReference>
<protein>
    <submittedName>
        <fullName evidence="8">Cytochrome c6</fullName>
    </submittedName>
</protein>
<dbReference type="GO" id="GO:0009055">
    <property type="term" value="F:electron transfer activity"/>
    <property type="evidence" value="ECO:0007669"/>
    <property type="project" value="InterPro"/>
</dbReference>
<dbReference type="OrthoDB" id="9765171at2"/>
<feature type="domain" description="Cytochrome c" evidence="7">
    <location>
        <begin position="80"/>
        <end position="165"/>
    </location>
</feature>
<keyword evidence="1 4" id="KW-0349">Heme</keyword>
<keyword evidence="6" id="KW-0732">Signal</keyword>
<feature type="signal peptide" evidence="6">
    <location>
        <begin position="1"/>
        <end position="19"/>
    </location>
</feature>
<evidence type="ECO:0000256" key="2">
    <source>
        <dbReference type="ARBA" id="ARBA00022723"/>
    </source>
</evidence>
<name>A0A2Z6G9V1_9PROT</name>
<dbReference type="SUPFAM" id="SSF46626">
    <property type="entry name" value="Cytochrome c"/>
    <property type="match status" value="1"/>
</dbReference>
<keyword evidence="3 4" id="KW-0408">Iron</keyword>
<evidence type="ECO:0000313" key="9">
    <source>
        <dbReference type="Proteomes" id="UP000033070"/>
    </source>
</evidence>
<dbReference type="EMBL" id="AP018738">
    <property type="protein sequence ID" value="BBE50238.1"/>
    <property type="molecule type" value="Genomic_DNA"/>
</dbReference>
<evidence type="ECO:0000256" key="4">
    <source>
        <dbReference type="PROSITE-ProRule" id="PRU00433"/>
    </source>
</evidence>
<feature type="region of interest" description="Disordered" evidence="5">
    <location>
        <begin position="35"/>
        <end position="59"/>
    </location>
</feature>
<accession>A0A2Z6G9V1</accession>
<organism evidence="8 9">
    <name type="scientific">Ferriphaselus amnicola</name>
    <dbReference type="NCBI Taxonomy" id="1188319"/>
    <lineage>
        <taxon>Bacteria</taxon>
        <taxon>Pseudomonadati</taxon>
        <taxon>Pseudomonadota</taxon>
        <taxon>Betaproteobacteria</taxon>
        <taxon>Nitrosomonadales</taxon>
        <taxon>Gallionellaceae</taxon>
        <taxon>Ferriphaselus</taxon>
    </lineage>
</organism>